<feature type="transmembrane region" description="Helical" evidence="5">
    <location>
        <begin position="95"/>
        <end position="114"/>
    </location>
</feature>
<comment type="similarity">
    <text evidence="5">Belongs to the 4-toluene sulfonate uptake permease (TSUP) (TC 2.A.102) family.</text>
</comment>
<feature type="transmembrane region" description="Helical" evidence="5">
    <location>
        <begin position="190"/>
        <end position="213"/>
    </location>
</feature>
<accession>A0ABW2I8J6</accession>
<organism evidence="6 7">
    <name type="scientific">Herminiimonas glaciei</name>
    <dbReference type="NCBI Taxonomy" id="523788"/>
    <lineage>
        <taxon>Bacteria</taxon>
        <taxon>Pseudomonadati</taxon>
        <taxon>Pseudomonadota</taxon>
        <taxon>Betaproteobacteria</taxon>
        <taxon>Burkholderiales</taxon>
        <taxon>Oxalobacteraceae</taxon>
        <taxon>Herminiimonas</taxon>
    </lineage>
</organism>
<keyword evidence="2 5" id="KW-0812">Transmembrane</keyword>
<feature type="transmembrane region" description="Helical" evidence="5">
    <location>
        <begin position="69"/>
        <end position="89"/>
    </location>
</feature>
<dbReference type="RefSeq" id="WP_382270369.1">
    <property type="nucleotide sequence ID" value="NZ_JBHTBU010000001.1"/>
</dbReference>
<evidence type="ECO:0000256" key="5">
    <source>
        <dbReference type="RuleBase" id="RU363041"/>
    </source>
</evidence>
<dbReference type="PANTHER" id="PTHR43483">
    <property type="entry name" value="MEMBRANE TRANSPORTER PROTEIN HI_0806-RELATED"/>
    <property type="match status" value="1"/>
</dbReference>
<dbReference type="EMBL" id="JBHTBU010000001">
    <property type="protein sequence ID" value="MFC7287266.1"/>
    <property type="molecule type" value="Genomic_DNA"/>
</dbReference>
<evidence type="ECO:0000313" key="7">
    <source>
        <dbReference type="Proteomes" id="UP001596542"/>
    </source>
</evidence>
<gene>
    <name evidence="6" type="ORF">ACFQPC_04365</name>
</gene>
<keyword evidence="4 5" id="KW-0472">Membrane</keyword>
<name>A0ABW2I8J6_9BURK</name>
<evidence type="ECO:0000256" key="2">
    <source>
        <dbReference type="ARBA" id="ARBA00022692"/>
    </source>
</evidence>
<sequence length="241" mass="25638">MSSYIFVLMVGLLAGAISGVIGTGSSIMLLPVLVYTFGPKQAVPIMAVAAVMANLSRVMAWWKLVDWRAFAAYSITGVPAAAIGARTLLALPSHLIEICLGIFFIAMIPARRWLVARNYTIKLWQLSIIGALIGFLTGLVLSTGPLSVPAFTAYGLVKGAFLSTEAASSLMLYVTKVITFREFGAMPLDIFIKGLLVGASLMAGTFIGKAVVLKLSNQAFQHLLDALLFCSGVSLLWAAFS</sequence>
<evidence type="ECO:0000256" key="3">
    <source>
        <dbReference type="ARBA" id="ARBA00022989"/>
    </source>
</evidence>
<comment type="subcellular location">
    <subcellularLocation>
        <location evidence="5">Cell membrane</location>
        <topology evidence="5">Multi-pass membrane protein</topology>
    </subcellularLocation>
    <subcellularLocation>
        <location evidence="1">Membrane</location>
        <topology evidence="1">Multi-pass membrane protein</topology>
    </subcellularLocation>
</comment>
<protein>
    <recommendedName>
        <fullName evidence="5">Probable membrane transporter protein</fullName>
    </recommendedName>
</protein>
<comment type="caution">
    <text evidence="6">The sequence shown here is derived from an EMBL/GenBank/DDBJ whole genome shotgun (WGS) entry which is preliminary data.</text>
</comment>
<reference evidence="7" key="1">
    <citation type="journal article" date="2019" name="Int. J. Syst. Evol. Microbiol.">
        <title>The Global Catalogue of Microorganisms (GCM) 10K type strain sequencing project: providing services to taxonomists for standard genome sequencing and annotation.</title>
        <authorList>
            <consortium name="The Broad Institute Genomics Platform"/>
            <consortium name="The Broad Institute Genome Sequencing Center for Infectious Disease"/>
            <person name="Wu L."/>
            <person name="Ma J."/>
        </authorList>
    </citation>
    <scope>NUCLEOTIDE SEQUENCE [LARGE SCALE GENOMIC DNA]</scope>
    <source>
        <strain evidence="7">KACC 12508</strain>
    </source>
</reference>
<feature type="transmembrane region" description="Helical" evidence="5">
    <location>
        <begin position="160"/>
        <end position="178"/>
    </location>
</feature>
<evidence type="ECO:0000256" key="4">
    <source>
        <dbReference type="ARBA" id="ARBA00023136"/>
    </source>
</evidence>
<feature type="transmembrane region" description="Helical" evidence="5">
    <location>
        <begin position="219"/>
        <end position="240"/>
    </location>
</feature>
<dbReference type="PANTHER" id="PTHR43483:SF3">
    <property type="entry name" value="MEMBRANE TRANSPORTER PROTEIN HI_0806-RELATED"/>
    <property type="match status" value="1"/>
</dbReference>
<keyword evidence="7" id="KW-1185">Reference proteome</keyword>
<keyword evidence="3 5" id="KW-1133">Transmembrane helix</keyword>
<evidence type="ECO:0000256" key="1">
    <source>
        <dbReference type="ARBA" id="ARBA00004141"/>
    </source>
</evidence>
<dbReference type="Proteomes" id="UP001596542">
    <property type="component" value="Unassembled WGS sequence"/>
</dbReference>
<evidence type="ECO:0000313" key="6">
    <source>
        <dbReference type="EMBL" id="MFC7287266.1"/>
    </source>
</evidence>
<keyword evidence="5" id="KW-1003">Cell membrane</keyword>
<dbReference type="InterPro" id="IPR002781">
    <property type="entry name" value="TM_pro_TauE-like"/>
</dbReference>
<proteinExistence type="inferred from homology"/>
<feature type="transmembrane region" description="Helical" evidence="5">
    <location>
        <begin position="126"/>
        <end position="148"/>
    </location>
</feature>
<feature type="transmembrane region" description="Helical" evidence="5">
    <location>
        <begin position="42"/>
        <end position="62"/>
    </location>
</feature>
<dbReference type="Pfam" id="PF01925">
    <property type="entry name" value="TauE"/>
    <property type="match status" value="1"/>
</dbReference>